<evidence type="ECO:0000313" key="9">
    <source>
        <dbReference type="Proteomes" id="UP000242715"/>
    </source>
</evidence>
<dbReference type="InterPro" id="IPR003175">
    <property type="entry name" value="CDI_dom"/>
</dbReference>
<dbReference type="GO" id="GO:0004861">
    <property type="term" value="F:cyclin-dependent protein serine/threonine kinase inhibitor activity"/>
    <property type="evidence" value="ECO:0007669"/>
    <property type="project" value="UniProtKB-UniRule"/>
</dbReference>
<dbReference type="Pfam" id="PF02234">
    <property type="entry name" value="CDI"/>
    <property type="match status" value="1"/>
</dbReference>
<keyword evidence="3 5" id="KW-0649">Protein kinase inhibitor</keyword>
<sequence>MGKYMKRTKPKSELALVDSNTTITTTTTTTTTYYGVRTRSKTQALQKSNTQNHDFSLSADSYLQLRSRRLQKLPIAQHSNKKKKNKSQIQTPKSPNGDCGSEEKPAQQGPNVEDASFEENALDFESKESRSTRETTPVHLIRVSDTVKTPSSTTKRTFSIGAHRSPEQATRSVIPSIKEFDEFFAKHEAAQQKAFMEKYNFDPVRETPLPGRYEWEKLTP</sequence>
<dbReference type="Proteomes" id="UP000242715">
    <property type="component" value="Unassembled WGS sequence"/>
</dbReference>
<feature type="compositionally biased region" description="Basic and acidic residues" evidence="6">
    <location>
        <begin position="124"/>
        <end position="133"/>
    </location>
</feature>
<keyword evidence="4" id="KW-0131">Cell cycle</keyword>
<name>A0A2Z6MEI8_TRISU</name>
<evidence type="ECO:0000256" key="3">
    <source>
        <dbReference type="ARBA" id="ARBA00023013"/>
    </source>
</evidence>
<comment type="similarity">
    <text evidence="2 5">Belongs to the CDI family. ICK/KRP subfamily.</text>
</comment>
<evidence type="ECO:0000313" key="8">
    <source>
        <dbReference type="EMBL" id="GAU23822.1"/>
    </source>
</evidence>
<protein>
    <recommendedName>
        <fullName evidence="5">Cyclin-dependent kinase inhibitor</fullName>
    </recommendedName>
</protein>
<evidence type="ECO:0000256" key="4">
    <source>
        <dbReference type="ARBA" id="ARBA00023306"/>
    </source>
</evidence>
<proteinExistence type="inferred from homology"/>
<feature type="compositionally biased region" description="Polar residues" evidence="6">
    <location>
        <begin position="146"/>
        <end position="156"/>
    </location>
</feature>
<dbReference type="GO" id="GO:0005654">
    <property type="term" value="C:nucleoplasm"/>
    <property type="evidence" value="ECO:0007669"/>
    <property type="project" value="UniProtKB-SubCell"/>
</dbReference>
<comment type="subcellular location">
    <subcellularLocation>
        <location evidence="1">Nucleus</location>
        <location evidence="1">Nucleoplasm</location>
    </subcellularLocation>
</comment>
<accession>A0A2Z6MEI8</accession>
<feature type="domain" description="Cyclin-dependent kinase inhibitor" evidence="7">
    <location>
        <begin position="178"/>
        <end position="218"/>
    </location>
</feature>
<keyword evidence="9" id="KW-1185">Reference proteome</keyword>
<dbReference type="InterPro" id="IPR044275">
    <property type="entry name" value="KRP"/>
</dbReference>
<dbReference type="Gene3D" id="4.10.365.10">
    <property type="entry name" value="p27"/>
    <property type="match status" value="1"/>
</dbReference>
<feature type="region of interest" description="Disordered" evidence="6">
    <location>
        <begin position="68"/>
        <end position="156"/>
    </location>
</feature>
<evidence type="ECO:0000256" key="1">
    <source>
        <dbReference type="ARBA" id="ARBA00004642"/>
    </source>
</evidence>
<dbReference type="InterPro" id="IPR044898">
    <property type="entry name" value="CDI_dom_sf"/>
</dbReference>
<dbReference type="PIRSF" id="PIRSF017811">
    <property type="entry name" value="CDK_inhib_pln"/>
    <property type="match status" value="1"/>
</dbReference>
<gene>
    <name evidence="8" type="ORF">TSUD_27310</name>
</gene>
<dbReference type="EMBL" id="DF973277">
    <property type="protein sequence ID" value="GAU23822.1"/>
    <property type="molecule type" value="Genomic_DNA"/>
</dbReference>
<evidence type="ECO:0000259" key="7">
    <source>
        <dbReference type="Pfam" id="PF02234"/>
    </source>
</evidence>
<dbReference type="GO" id="GO:0051726">
    <property type="term" value="P:regulation of cell cycle"/>
    <property type="evidence" value="ECO:0007669"/>
    <property type="project" value="InterPro"/>
</dbReference>
<evidence type="ECO:0000256" key="2">
    <source>
        <dbReference type="ARBA" id="ARBA00010274"/>
    </source>
</evidence>
<evidence type="ECO:0000256" key="5">
    <source>
        <dbReference type="PIRNR" id="PIRNR017811"/>
    </source>
</evidence>
<evidence type="ECO:0000256" key="6">
    <source>
        <dbReference type="SAM" id="MobiDB-lite"/>
    </source>
</evidence>
<dbReference type="PANTHER" id="PTHR46776">
    <property type="entry name" value="CYCLIN-DEPENDENT KINASE INHIBITOR 4-RELATED"/>
    <property type="match status" value="1"/>
</dbReference>
<dbReference type="AlphaFoldDB" id="A0A2Z6MEI8"/>
<reference evidence="9" key="1">
    <citation type="journal article" date="2017" name="Front. Plant Sci.">
        <title>Climate Clever Clovers: New Paradigm to Reduce the Environmental Footprint of Ruminants by Breeding Low Methanogenic Forages Utilizing Haplotype Variation.</title>
        <authorList>
            <person name="Kaur P."/>
            <person name="Appels R."/>
            <person name="Bayer P.E."/>
            <person name="Keeble-Gagnere G."/>
            <person name="Wang J."/>
            <person name="Hirakawa H."/>
            <person name="Shirasawa K."/>
            <person name="Vercoe P."/>
            <person name="Stefanova K."/>
            <person name="Durmic Z."/>
            <person name="Nichols P."/>
            <person name="Revell C."/>
            <person name="Isobe S.N."/>
            <person name="Edwards D."/>
            <person name="Erskine W."/>
        </authorList>
    </citation>
    <scope>NUCLEOTIDE SEQUENCE [LARGE SCALE GENOMIC DNA]</scope>
    <source>
        <strain evidence="9">cv. Daliak</strain>
    </source>
</reference>
<dbReference type="OrthoDB" id="6373236at2759"/>
<organism evidence="8 9">
    <name type="scientific">Trifolium subterraneum</name>
    <name type="common">Subterranean clover</name>
    <dbReference type="NCBI Taxonomy" id="3900"/>
    <lineage>
        <taxon>Eukaryota</taxon>
        <taxon>Viridiplantae</taxon>
        <taxon>Streptophyta</taxon>
        <taxon>Embryophyta</taxon>
        <taxon>Tracheophyta</taxon>
        <taxon>Spermatophyta</taxon>
        <taxon>Magnoliopsida</taxon>
        <taxon>eudicotyledons</taxon>
        <taxon>Gunneridae</taxon>
        <taxon>Pentapetalae</taxon>
        <taxon>rosids</taxon>
        <taxon>fabids</taxon>
        <taxon>Fabales</taxon>
        <taxon>Fabaceae</taxon>
        <taxon>Papilionoideae</taxon>
        <taxon>50 kb inversion clade</taxon>
        <taxon>NPAAA clade</taxon>
        <taxon>Hologalegina</taxon>
        <taxon>IRL clade</taxon>
        <taxon>Trifolieae</taxon>
        <taxon>Trifolium</taxon>
    </lineage>
</organism>